<reference evidence="1 2" key="1">
    <citation type="submission" date="2012-02" db="EMBL/GenBank/DDBJ databases">
        <title>Shotgun genome sequence of Phaeospirillum photometricum DSM 122.</title>
        <authorList>
            <person name="Duquesne K."/>
            <person name="Sturgis J."/>
        </authorList>
    </citation>
    <scope>NUCLEOTIDE SEQUENCE [LARGE SCALE GENOMIC DNA]</scope>
    <source>
        <strain evidence="2">DSM122</strain>
    </source>
</reference>
<gene>
    <name evidence="1" type="ORF">RSPPHO_00744</name>
</gene>
<dbReference type="Proteomes" id="UP000033220">
    <property type="component" value="Chromosome DSM 122"/>
</dbReference>
<sequence length="231" mass="23666">MGSRGRTRYAAGARCCLISSVPPVAQIVAMSRPSRFLFVIAPLVLGLVVGGCAEEPPSPVAAVKVERSHMLASAPPPTLFTIVPASRAQSADPAFQVAANLVAAQLERLGHRRIVGDGAARAAWKISLETSISAGGATAGSGLTYGFGWGQPPLRVLGGGQEVTSASAQAGAASSVEKRLAVTISADGKTVYQGRAVLFDPSRDLVAALSPLSRRLLDDFPGPLGAQGQSR</sequence>
<organism evidence="1 2">
    <name type="scientific">Pararhodospirillum photometricum DSM 122</name>
    <dbReference type="NCBI Taxonomy" id="1150469"/>
    <lineage>
        <taxon>Bacteria</taxon>
        <taxon>Pseudomonadati</taxon>
        <taxon>Pseudomonadota</taxon>
        <taxon>Alphaproteobacteria</taxon>
        <taxon>Rhodospirillales</taxon>
        <taxon>Rhodospirillaceae</taxon>
        <taxon>Pararhodospirillum</taxon>
    </lineage>
</organism>
<dbReference type="HOGENOM" id="CLU_1199027_0_0_5"/>
<evidence type="ECO:0000313" key="1">
    <source>
        <dbReference type="EMBL" id="CCG07370.1"/>
    </source>
</evidence>
<protein>
    <recommendedName>
        <fullName evidence="3">DUF4136 domain-containing protein</fullName>
    </recommendedName>
</protein>
<proteinExistence type="predicted"/>
<accession>H6SQQ5</accession>
<dbReference type="AlphaFoldDB" id="H6SQQ5"/>
<keyword evidence="2" id="KW-1185">Reference proteome</keyword>
<dbReference type="STRING" id="1150469.RSPPHO_00744"/>
<name>H6SQQ5_PARPM</name>
<dbReference type="PATRIC" id="fig|1150469.3.peg.857"/>
<evidence type="ECO:0008006" key="3">
    <source>
        <dbReference type="Google" id="ProtNLM"/>
    </source>
</evidence>
<dbReference type="EMBL" id="HE663493">
    <property type="protein sequence ID" value="CCG07370.1"/>
    <property type="molecule type" value="Genomic_DNA"/>
</dbReference>
<evidence type="ECO:0000313" key="2">
    <source>
        <dbReference type="Proteomes" id="UP000033220"/>
    </source>
</evidence>
<dbReference type="KEGG" id="rpm:RSPPHO_00744"/>